<proteinExistence type="predicted"/>
<dbReference type="PANTHER" id="PTHR31789">
    <property type="entry name" value="OS05G0482600 PROTEIN"/>
    <property type="match status" value="1"/>
</dbReference>
<dbReference type="PANTHER" id="PTHR31789:SF1">
    <property type="entry name" value="OS05G0482600 PROTEIN"/>
    <property type="match status" value="1"/>
</dbReference>
<dbReference type="SUPFAM" id="SSF69322">
    <property type="entry name" value="Tricorn protease domain 2"/>
    <property type="match status" value="1"/>
</dbReference>
<dbReference type="Pfam" id="PF25463">
    <property type="entry name" value="DUF7899"/>
    <property type="match status" value="2"/>
</dbReference>
<reference evidence="1" key="1">
    <citation type="submission" date="2021-01" db="EMBL/GenBank/DDBJ databases">
        <authorList>
            <person name="Corre E."/>
            <person name="Pelletier E."/>
            <person name="Niang G."/>
            <person name="Scheremetjew M."/>
            <person name="Finn R."/>
            <person name="Kale V."/>
            <person name="Holt S."/>
            <person name="Cochrane G."/>
            <person name="Meng A."/>
            <person name="Brown T."/>
            <person name="Cohen L."/>
        </authorList>
    </citation>
    <scope>NUCLEOTIDE SEQUENCE</scope>
    <source>
        <strain evidence="1">CCMP 769</strain>
    </source>
</reference>
<dbReference type="EMBL" id="HBHW01037128">
    <property type="protein sequence ID" value="CAE0060477.1"/>
    <property type="molecule type" value="Transcribed_RNA"/>
</dbReference>
<sequence>MLVLAPQSPAAKVCARIFHADKLKRICFLNATDDEVIRSLYLNKVNNSIITVSVFREDNFSSLRCRSTHLQYVRKKETNAGFALFESESLRWPGRETHASTPSSRITFEEQLKKILNCLSFWSGLSSPVRPFHRTGFVEFDDLNSKVLTFSSEKNEYKIWGLANYELLYTIIDSRIQEIKVSPNILLLIFSRSHGGGYIPLRILDVETGEVLRDFKHLLHRHKKIDFMEQFNEKLLIKQERENLQIVDVNTSRVVEVERSHFLTPSAFIFLYDTQLFMTFRNRSVTAWNFHGELVTKFDDHELWPIDDQAEAHTSNNNIHLSQQDLIISYCKNYDCKHANVDDAHGSINISSISTGKCLAKISCDSESHHHRHALKGVSALYYNEDRNEIYTGNRSGMVCIWSK</sequence>
<dbReference type="InterPro" id="IPR015943">
    <property type="entry name" value="WD40/YVTN_repeat-like_dom_sf"/>
</dbReference>
<gene>
    <name evidence="1" type="ORF">RMAR00112_LOCUS28543</name>
</gene>
<protein>
    <submittedName>
        <fullName evidence="1">Uncharacterized protein</fullName>
    </submittedName>
</protein>
<name>A0A7S3EM40_9RHOD</name>
<evidence type="ECO:0000313" key="1">
    <source>
        <dbReference type="EMBL" id="CAE0060477.1"/>
    </source>
</evidence>
<dbReference type="AlphaFoldDB" id="A0A7S3EM40"/>
<organism evidence="1">
    <name type="scientific">Rhodosorus marinus</name>
    <dbReference type="NCBI Taxonomy" id="101924"/>
    <lineage>
        <taxon>Eukaryota</taxon>
        <taxon>Rhodophyta</taxon>
        <taxon>Stylonematophyceae</taxon>
        <taxon>Stylonematales</taxon>
        <taxon>Stylonemataceae</taxon>
        <taxon>Rhodosorus</taxon>
    </lineage>
</organism>
<accession>A0A7S3EM40</accession>
<dbReference type="Gene3D" id="2.130.10.10">
    <property type="entry name" value="YVTN repeat-like/Quinoprotein amine dehydrogenase"/>
    <property type="match status" value="1"/>
</dbReference>
<dbReference type="InterPro" id="IPR057221">
    <property type="entry name" value="DUF7899"/>
</dbReference>